<dbReference type="CDD" id="cd05013">
    <property type="entry name" value="SIS_RpiR"/>
    <property type="match status" value="1"/>
</dbReference>
<feature type="domain" description="SIS" evidence="5">
    <location>
        <begin position="124"/>
        <end position="265"/>
    </location>
</feature>
<keyword evidence="3" id="KW-0804">Transcription</keyword>
<dbReference type="AlphaFoldDB" id="A0AAJ5EDN0"/>
<dbReference type="InterPro" id="IPR035472">
    <property type="entry name" value="RpiR-like_SIS"/>
</dbReference>
<dbReference type="InterPro" id="IPR001347">
    <property type="entry name" value="SIS_dom"/>
</dbReference>
<dbReference type="Proteomes" id="UP000296883">
    <property type="component" value="Chromosome"/>
</dbReference>
<organism evidence="7 9">
    <name type="scientific">Vagococcus xieshaowenii</name>
    <dbReference type="NCBI Taxonomy" id="2562451"/>
    <lineage>
        <taxon>Bacteria</taxon>
        <taxon>Bacillati</taxon>
        <taxon>Bacillota</taxon>
        <taxon>Bacilli</taxon>
        <taxon>Lactobacillales</taxon>
        <taxon>Enterococcaceae</taxon>
        <taxon>Vagococcus</taxon>
    </lineage>
</organism>
<dbReference type="InterPro" id="IPR009057">
    <property type="entry name" value="Homeodomain-like_sf"/>
</dbReference>
<dbReference type="GO" id="GO:1901135">
    <property type="term" value="P:carbohydrate derivative metabolic process"/>
    <property type="evidence" value="ECO:0007669"/>
    <property type="project" value="InterPro"/>
</dbReference>
<evidence type="ECO:0000313" key="7">
    <source>
        <dbReference type="EMBL" id="TFZ40329.1"/>
    </source>
</evidence>
<dbReference type="Proteomes" id="UP000297725">
    <property type="component" value="Unassembled WGS sequence"/>
</dbReference>
<evidence type="ECO:0000256" key="3">
    <source>
        <dbReference type="ARBA" id="ARBA00023163"/>
    </source>
</evidence>
<dbReference type="GO" id="GO:0003677">
    <property type="term" value="F:DNA binding"/>
    <property type="evidence" value="ECO:0007669"/>
    <property type="project" value="UniProtKB-KW"/>
</dbReference>
<evidence type="ECO:0000313" key="6">
    <source>
        <dbReference type="EMBL" id="QCA27944.1"/>
    </source>
</evidence>
<dbReference type="InterPro" id="IPR046348">
    <property type="entry name" value="SIS_dom_sf"/>
</dbReference>
<keyword evidence="1" id="KW-0805">Transcription regulation</keyword>
<gene>
    <name evidence="7" type="ORF">E4031_07775</name>
    <name evidence="6" type="ORF">E4Z98_00710</name>
</gene>
<keyword evidence="2" id="KW-0238">DNA-binding</keyword>
<keyword evidence="8" id="KW-1185">Reference proteome</keyword>
<dbReference type="GO" id="GO:0003700">
    <property type="term" value="F:DNA-binding transcription factor activity"/>
    <property type="evidence" value="ECO:0007669"/>
    <property type="project" value="InterPro"/>
</dbReference>
<dbReference type="InterPro" id="IPR036388">
    <property type="entry name" value="WH-like_DNA-bd_sf"/>
</dbReference>
<dbReference type="Gene3D" id="3.40.50.10490">
    <property type="entry name" value="Glucose-6-phosphate isomerase like protein, domain 1"/>
    <property type="match status" value="1"/>
</dbReference>
<dbReference type="RefSeq" id="WP_135254893.1">
    <property type="nucleotide sequence ID" value="NZ_CP038865.1"/>
</dbReference>
<dbReference type="PANTHER" id="PTHR30514:SF10">
    <property type="entry name" value="MURR_RPIR FAMILY TRANSCRIPTIONAL REGULATOR"/>
    <property type="match status" value="1"/>
</dbReference>
<dbReference type="PROSITE" id="PS51071">
    <property type="entry name" value="HTH_RPIR"/>
    <property type="match status" value="1"/>
</dbReference>
<dbReference type="GO" id="GO:0097367">
    <property type="term" value="F:carbohydrate derivative binding"/>
    <property type="evidence" value="ECO:0007669"/>
    <property type="project" value="InterPro"/>
</dbReference>
<dbReference type="PANTHER" id="PTHR30514">
    <property type="entry name" value="GLUCOKINASE"/>
    <property type="match status" value="1"/>
</dbReference>
<dbReference type="PROSITE" id="PS51464">
    <property type="entry name" value="SIS"/>
    <property type="match status" value="1"/>
</dbReference>
<dbReference type="SUPFAM" id="SSF46689">
    <property type="entry name" value="Homeodomain-like"/>
    <property type="match status" value="1"/>
</dbReference>
<reference evidence="7 9" key="1">
    <citation type="submission" date="2019-03" db="EMBL/GenBank/DDBJ databases">
        <title>Vagococcus sp. was isolated fron gut of Carduelis flavirostris.</title>
        <authorList>
            <person name="Ge Y."/>
        </authorList>
    </citation>
    <scope>NUCLEOTIDE SEQUENCE [LARGE SCALE GENOMIC DNA]</scope>
    <source>
        <strain evidence="7 9">CF-210</strain>
    </source>
</reference>
<dbReference type="Pfam" id="PF01418">
    <property type="entry name" value="HTH_6"/>
    <property type="match status" value="1"/>
</dbReference>
<protein>
    <submittedName>
        <fullName evidence="7">MurR/RpiR family transcriptional regulator</fullName>
    </submittedName>
</protein>
<dbReference type="InterPro" id="IPR047640">
    <property type="entry name" value="RpiR-like"/>
</dbReference>
<dbReference type="EMBL" id="CP038865">
    <property type="protein sequence ID" value="QCA27944.1"/>
    <property type="molecule type" value="Genomic_DNA"/>
</dbReference>
<proteinExistence type="predicted"/>
<accession>A0AAJ5EDN0</accession>
<evidence type="ECO:0000256" key="2">
    <source>
        <dbReference type="ARBA" id="ARBA00023125"/>
    </source>
</evidence>
<name>A0AAJ5EDN0_9ENTE</name>
<evidence type="ECO:0000259" key="5">
    <source>
        <dbReference type="PROSITE" id="PS51464"/>
    </source>
</evidence>
<dbReference type="EMBL" id="SRHU01000025">
    <property type="protein sequence ID" value="TFZ40329.1"/>
    <property type="molecule type" value="Genomic_DNA"/>
</dbReference>
<dbReference type="SUPFAM" id="SSF53697">
    <property type="entry name" value="SIS domain"/>
    <property type="match status" value="1"/>
</dbReference>
<evidence type="ECO:0000313" key="9">
    <source>
        <dbReference type="Proteomes" id="UP000297725"/>
    </source>
</evidence>
<reference evidence="6 8" key="2">
    <citation type="journal article" date="2020" name="Int. J. Syst. Evol. Microbiol.">
        <title>Vagococcus xieshaowenii sp. nov., isolated from snow finch (Montifringilla taczanowskii) cloacal content.</title>
        <authorList>
            <person name="Ge Y."/>
            <person name="Yang J."/>
            <person name="Lai X.H."/>
            <person name="Zhang G."/>
            <person name="Jin D."/>
            <person name="Lu S."/>
            <person name="Wang B."/>
            <person name="Huang Y."/>
            <person name="Huang Y."/>
            <person name="Ren Z."/>
            <person name="Zhang X."/>
            <person name="Xu J."/>
        </authorList>
    </citation>
    <scope>NUCLEOTIDE SEQUENCE [LARGE SCALE GENOMIC DNA]</scope>
    <source>
        <strain evidence="6">Personal::cf-49</strain>
        <strain evidence="8">personal::cf-49</strain>
    </source>
</reference>
<sequence length="285" mass="31642">MEGKMLENRIHNLIPSLSKAEQKIATYVLNYPEKVITMTASQLAQASETSPATVIRFCRSVGIESYTELKVKLSAEISKPQQVSYSDITPNESISEIKEKLLSNANHTLNETVHFLEDEVVEQVAEAIYQAEVVYVYGIGASFLVAENIAQKFNRIGKLTMAMVDHQLLLATMAAGPSNSLLIGVSNLGETKEVVQLVKIAQQYNLTTVGLSQFGQNSLNQAVDLSIKIFKAKETEQRSAATSSLLNQFMAVDVLFYTFISKFHHEYSDNIINSKHIIETFKATQ</sequence>
<evidence type="ECO:0000313" key="8">
    <source>
        <dbReference type="Proteomes" id="UP000296883"/>
    </source>
</evidence>
<evidence type="ECO:0000259" key="4">
    <source>
        <dbReference type="PROSITE" id="PS51071"/>
    </source>
</evidence>
<evidence type="ECO:0000256" key="1">
    <source>
        <dbReference type="ARBA" id="ARBA00023015"/>
    </source>
</evidence>
<dbReference type="Pfam" id="PF01380">
    <property type="entry name" value="SIS"/>
    <property type="match status" value="1"/>
</dbReference>
<feature type="domain" description="HTH rpiR-type" evidence="4">
    <location>
        <begin position="4"/>
        <end position="80"/>
    </location>
</feature>
<dbReference type="Gene3D" id="1.10.10.10">
    <property type="entry name" value="Winged helix-like DNA-binding domain superfamily/Winged helix DNA-binding domain"/>
    <property type="match status" value="1"/>
</dbReference>
<dbReference type="InterPro" id="IPR000281">
    <property type="entry name" value="HTH_RpiR"/>
</dbReference>